<dbReference type="EMBL" id="CAJMXA010004225">
    <property type="protein sequence ID" value="CAE6537624.1"/>
    <property type="molecule type" value="Genomic_DNA"/>
</dbReference>
<dbReference type="PANTHER" id="PTHR14187:SF5">
    <property type="entry name" value="HEAT SHOCK 70 KDA PROTEIN 12A"/>
    <property type="match status" value="1"/>
</dbReference>
<evidence type="ECO:0000313" key="1">
    <source>
        <dbReference type="EMBL" id="CAE6537624.1"/>
    </source>
</evidence>
<accession>A0A8H3DM70</accession>
<feature type="non-terminal residue" evidence="1">
    <location>
        <position position="1"/>
    </location>
</feature>
<sequence length="298" mass="33535">MNAGVDLEDVETYTKAGVKDFETFTKRAFRDETAEYPVLLAHSRFNNPVIRVRRGRMTIKGLTIQKFFDTCVDEIKKSVDQQLDNLNVPYIILVGGFGDNEYVRNEFRKRYEPLGSKVTLSNDSSSKAVADGAVIWGTLSSVISRAPRYSFGTGKNTTYDPLIHDPQGRKPFVGLDGKYKVSGGWSEIVHKGVAIDPEAVCRHGYHGLYNTPTPELSTFQVQLIAYTGDDQPEWVKDARGRRLKAFRKVCTISANLNNLRGALKAGVNPSGSKYWVLNYWVCIRFGGTELESYLEWKE</sequence>
<reference evidence="1" key="1">
    <citation type="submission" date="2021-01" db="EMBL/GenBank/DDBJ databases">
        <authorList>
            <person name="Kaushik A."/>
        </authorList>
    </citation>
    <scope>NUCLEOTIDE SEQUENCE</scope>
    <source>
        <strain evidence="1">AG6-10EEA</strain>
    </source>
</reference>
<dbReference type="PANTHER" id="PTHR14187">
    <property type="entry name" value="ALPHA KINASE/ELONGATION FACTOR 2 KINASE"/>
    <property type="match status" value="1"/>
</dbReference>
<dbReference type="CDD" id="cd10170">
    <property type="entry name" value="ASKHA_NBD_HSP70"/>
    <property type="match status" value="1"/>
</dbReference>
<evidence type="ECO:0000313" key="2">
    <source>
        <dbReference type="Proteomes" id="UP000663853"/>
    </source>
</evidence>
<dbReference type="InterPro" id="IPR043129">
    <property type="entry name" value="ATPase_NBD"/>
</dbReference>
<dbReference type="Proteomes" id="UP000663853">
    <property type="component" value="Unassembled WGS sequence"/>
</dbReference>
<organism evidence="1 2">
    <name type="scientific">Rhizoctonia solani</name>
    <dbReference type="NCBI Taxonomy" id="456999"/>
    <lineage>
        <taxon>Eukaryota</taxon>
        <taxon>Fungi</taxon>
        <taxon>Dikarya</taxon>
        <taxon>Basidiomycota</taxon>
        <taxon>Agaricomycotina</taxon>
        <taxon>Agaricomycetes</taxon>
        <taxon>Cantharellales</taxon>
        <taxon>Ceratobasidiaceae</taxon>
        <taxon>Rhizoctonia</taxon>
    </lineage>
</organism>
<name>A0A8H3DM70_9AGAM</name>
<protein>
    <submittedName>
        <fullName evidence="1">Uncharacterized protein</fullName>
    </submittedName>
</protein>
<dbReference type="AlphaFoldDB" id="A0A8H3DM70"/>
<dbReference type="SUPFAM" id="SSF53067">
    <property type="entry name" value="Actin-like ATPase domain"/>
    <property type="match status" value="1"/>
</dbReference>
<gene>
    <name evidence="1" type="ORF">RDB_LOCUS184145</name>
</gene>
<comment type="caution">
    <text evidence="1">The sequence shown here is derived from an EMBL/GenBank/DDBJ whole genome shotgun (WGS) entry which is preliminary data.</text>
</comment>
<proteinExistence type="predicted"/>